<proteinExistence type="inferred from homology"/>
<dbReference type="PANTHER" id="PTHR30483:SF6">
    <property type="entry name" value="PERIPLASMIC BINDING PROTEIN OF ABC TRANSPORTER FOR NATURAL AMINO ACIDS"/>
    <property type="match status" value="1"/>
</dbReference>
<protein>
    <recommendedName>
        <fullName evidence="4">Leucine-binding protein domain-containing protein</fullName>
    </recommendedName>
</protein>
<reference evidence="5 6" key="1">
    <citation type="submission" date="2016-09" db="EMBL/GenBank/DDBJ databases">
        <title>Desulfuribacillus arsenicus sp. nov., an obligately anaerobic, dissimilatory arsenic- and antimonate-reducing bacterium isolated from anoxic sediments.</title>
        <authorList>
            <person name="Abin C.A."/>
            <person name="Hollibaugh J.T."/>
        </authorList>
    </citation>
    <scope>NUCLEOTIDE SEQUENCE [LARGE SCALE GENOMIC DNA]</scope>
    <source>
        <strain evidence="5 6">MLFW-2</strain>
    </source>
</reference>
<evidence type="ECO:0000313" key="5">
    <source>
        <dbReference type="EMBL" id="OEH85087.1"/>
    </source>
</evidence>
<organism evidence="5 6">
    <name type="scientific">Desulfuribacillus stibiiarsenatis</name>
    <dbReference type="NCBI Taxonomy" id="1390249"/>
    <lineage>
        <taxon>Bacteria</taxon>
        <taxon>Bacillati</taxon>
        <taxon>Bacillota</taxon>
        <taxon>Desulfuribacillia</taxon>
        <taxon>Desulfuribacillales</taxon>
        <taxon>Desulfuribacillaceae</taxon>
        <taxon>Desulfuribacillus</taxon>
    </lineage>
</organism>
<dbReference type="Proteomes" id="UP000095255">
    <property type="component" value="Unassembled WGS sequence"/>
</dbReference>
<dbReference type="STRING" id="1390249.BHU72_05615"/>
<evidence type="ECO:0000256" key="3">
    <source>
        <dbReference type="SAM" id="Phobius"/>
    </source>
</evidence>
<dbReference type="AlphaFoldDB" id="A0A1E5L4M4"/>
<keyword evidence="6" id="KW-1185">Reference proteome</keyword>
<sequence length="376" mass="41441">MGKYKIILYVLLIVIIASAFSVFLKFQTNTSSIRIGLTTALTGESSNLGFASRNGLLLAVEEINLAGGVNGRNFEVTLLDDQGKAGVALDHTKSLLAQGINLLLGHITSNSATDVIPLINKENALLISPTISHDGYLYHDDNFMSINVPASEQGDLIVQHIVSTNPTPRIVVLYDQNNPFFAQSIYEKCATLLKEKNIEILSVQSFQSITEIPQIISDLLQDNPTNIILIQSVSDLIITTNQVKKVTPNITIHTTMWGMASEVIHGYGESMENVYGVYAIDPNSTYSKYIDFKNKYYEKYQMEPNFAAVYTYDAVRLLAEAIAHAESTDPAEVKQAILSIKAFKGINSDYEMHALGVASREIFMIHIKDGETVSLP</sequence>
<comment type="similarity">
    <text evidence="1">Belongs to the leucine-binding protein family.</text>
</comment>
<comment type="caution">
    <text evidence="5">The sequence shown here is derived from an EMBL/GenBank/DDBJ whole genome shotgun (WGS) entry which is preliminary data.</text>
</comment>
<gene>
    <name evidence="5" type="ORF">BHU72_05615</name>
</gene>
<name>A0A1E5L4M4_9FIRM</name>
<evidence type="ECO:0000259" key="4">
    <source>
        <dbReference type="Pfam" id="PF13458"/>
    </source>
</evidence>
<dbReference type="EMBL" id="MJAT01000033">
    <property type="protein sequence ID" value="OEH85087.1"/>
    <property type="molecule type" value="Genomic_DNA"/>
</dbReference>
<dbReference type="PANTHER" id="PTHR30483">
    <property type="entry name" value="LEUCINE-SPECIFIC-BINDING PROTEIN"/>
    <property type="match status" value="1"/>
</dbReference>
<dbReference type="SUPFAM" id="SSF53822">
    <property type="entry name" value="Periplasmic binding protein-like I"/>
    <property type="match status" value="1"/>
</dbReference>
<dbReference type="RefSeq" id="WP_069702414.1">
    <property type="nucleotide sequence ID" value="NZ_MJAT01000033.1"/>
</dbReference>
<evidence type="ECO:0000313" key="6">
    <source>
        <dbReference type="Proteomes" id="UP000095255"/>
    </source>
</evidence>
<feature type="transmembrane region" description="Helical" evidence="3">
    <location>
        <begin position="6"/>
        <end position="24"/>
    </location>
</feature>
<dbReference type="InterPro" id="IPR051010">
    <property type="entry name" value="BCAA_transport"/>
</dbReference>
<evidence type="ECO:0000256" key="1">
    <source>
        <dbReference type="ARBA" id="ARBA00010062"/>
    </source>
</evidence>
<accession>A0A1E5L4M4</accession>
<keyword evidence="3" id="KW-1133">Transmembrane helix</keyword>
<keyword evidence="3" id="KW-0472">Membrane</keyword>
<dbReference type="Pfam" id="PF13458">
    <property type="entry name" value="Peripla_BP_6"/>
    <property type="match status" value="1"/>
</dbReference>
<keyword evidence="3" id="KW-0812">Transmembrane</keyword>
<dbReference type="InterPro" id="IPR028082">
    <property type="entry name" value="Peripla_BP_I"/>
</dbReference>
<dbReference type="Gene3D" id="3.40.50.2300">
    <property type="match status" value="2"/>
</dbReference>
<evidence type="ECO:0000256" key="2">
    <source>
        <dbReference type="ARBA" id="ARBA00022729"/>
    </source>
</evidence>
<feature type="domain" description="Leucine-binding protein" evidence="4">
    <location>
        <begin position="32"/>
        <end position="369"/>
    </location>
</feature>
<keyword evidence="2" id="KW-0732">Signal</keyword>
<dbReference type="InterPro" id="IPR028081">
    <property type="entry name" value="Leu-bd"/>
</dbReference>